<dbReference type="InterPro" id="IPR052934">
    <property type="entry name" value="Methyl-DNA_Rec/Restrict_Enz"/>
</dbReference>
<dbReference type="AlphaFoldDB" id="A0A366K801"/>
<dbReference type="InterPro" id="IPR003593">
    <property type="entry name" value="AAA+_ATPase"/>
</dbReference>
<gene>
    <name evidence="2" type="ORF">CRD60_07630</name>
</gene>
<evidence type="ECO:0000259" key="1">
    <source>
        <dbReference type="SMART" id="SM00382"/>
    </source>
</evidence>
<evidence type="ECO:0000313" key="3">
    <source>
        <dbReference type="Proteomes" id="UP000252530"/>
    </source>
</evidence>
<dbReference type="Pfam" id="PF07728">
    <property type="entry name" value="AAA_5"/>
    <property type="match status" value="1"/>
</dbReference>
<accession>A0A366K801</accession>
<dbReference type="PANTHER" id="PTHR37291">
    <property type="entry name" value="5-METHYLCYTOSINE-SPECIFIC RESTRICTION ENZYME B"/>
    <property type="match status" value="1"/>
</dbReference>
<organism evidence="2 3">
    <name type="scientific">Bifidobacterium aemilianum</name>
    <dbReference type="NCBI Taxonomy" id="2493120"/>
    <lineage>
        <taxon>Bacteria</taxon>
        <taxon>Bacillati</taxon>
        <taxon>Actinomycetota</taxon>
        <taxon>Actinomycetes</taxon>
        <taxon>Bifidobacteriales</taxon>
        <taxon>Bifidobacteriaceae</taxon>
        <taxon>Bifidobacterium</taxon>
    </lineage>
</organism>
<dbReference type="InterPro" id="IPR027417">
    <property type="entry name" value="P-loop_NTPase"/>
</dbReference>
<dbReference type="EMBL" id="PDCG01000010">
    <property type="protein sequence ID" value="RBP97288.1"/>
    <property type="molecule type" value="Genomic_DNA"/>
</dbReference>
<protein>
    <submittedName>
        <fullName evidence="2">AAA family ATPase</fullName>
    </submittedName>
</protein>
<proteinExistence type="predicted"/>
<dbReference type="InterPro" id="IPR011704">
    <property type="entry name" value="ATPase_dyneun-rel_AAA"/>
</dbReference>
<name>A0A366K801_9BIFI</name>
<sequence>MRENQFEWVGFYGELANKLIQYKNKRQELVGIVNDIYADGNVRMPLLELENDLIDIDPFTIFGLFNRYGMPPENRKLVANRLAAAMGISRAVPEFPDEIPVLDTRNAVYYRFKTDRNDDDIDILWNLFESALSFSYGEDCTSELSIYFDKAIRLWNNGNAKITMGLFWIAPDTFMSFNYRNQWYIYDSGKLPEDVVQRLPPRVSKIDFETYQAISKTVADYMQTADSPVKDFKQLNYYAWEYSEQINNMLSKNANSDEKSESSERPIETPYRKDDFLRDVYMSEEDYDELSGLAKSSNLILQGAPGVGKTYVAMALAYSLIGLKSSKRVQMVQFHQNYSYEDFVEGYRPVGGDFALKDGVFKAFCQLADADHDNDYYFIIDEINRGNLSKIFGELFMLIELSKRGNTKISLLYSGDSFSIPKNIHIIGTMNTTDRSIAMMDYAMRRRFTFYDLKPGFETKEFMEYIENREDERLSRVVSAVRSINDVIELDDSLGEGFKIGHSFFCNIEDEDSDCLNRVVRYELEPLIREYWFDRKEQCEEQIGKLERALQ</sequence>
<dbReference type="RefSeq" id="WP_113860682.1">
    <property type="nucleotide sequence ID" value="NZ_PDCG01000010.1"/>
</dbReference>
<dbReference type="GO" id="GO:0005524">
    <property type="term" value="F:ATP binding"/>
    <property type="evidence" value="ECO:0007669"/>
    <property type="project" value="InterPro"/>
</dbReference>
<dbReference type="REBASE" id="384447">
    <property type="entry name" value="BaeXV10McrBCP"/>
</dbReference>
<reference evidence="2 3" key="1">
    <citation type="submission" date="2017-10" db="EMBL/GenBank/DDBJ databases">
        <title>Bifidobacterium xylocopum sp. nov. and Bifidobacterium aemilianum sp. nov., from the carpenter bee (Xylocopa violacea) digestive tract.</title>
        <authorList>
            <person name="Alberoni D."/>
            <person name="Baffoni L."/>
            <person name="Di Gioia D."/>
            <person name="Gaggia F."/>
            <person name="Biavati B."/>
        </authorList>
    </citation>
    <scope>NUCLEOTIDE SEQUENCE [LARGE SCALE GENOMIC DNA]</scope>
    <source>
        <strain evidence="2 3">XV10</strain>
    </source>
</reference>
<dbReference type="OrthoDB" id="9781481at2"/>
<keyword evidence="3" id="KW-1185">Reference proteome</keyword>
<dbReference type="SUPFAM" id="SSF52540">
    <property type="entry name" value="P-loop containing nucleoside triphosphate hydrolases"/>
    <property type="match status" value="1"/>
</dbReference>
<dbReference type="SMART" id="SM00382">
    <property type="entry name" value="AAA"/>
    <property type="match status" value="1"/>
</dbReference>
<comment type="caution">
    <text evidence="2">The sequence shown here is derived from an EMBL/GenBank/DDBJ whole genome shotgun (WGS) entry which is preliminary data.</text>
</comment>
<dbReference type="CDD" id="cd00009">
    <property type="entry name" value="AAA"/>
    <property type="match status" value="1"/>
</dbReference>
<feature type="domain" description="AAA+ ATPase" evidence="1">
    <location>
        <begin position="295"/>
        <end position="456"/>
    </location>
</feature>
<dbReference type="Gene3D" id="3.40.50.300">
    <property type="entry name" value="P-loop containing nucleotide triphosphate hydrolases"/>
    <property type="match status" value="1"/>
</dbReference>
<evidence type="ECO:0000313" key="2">
    <source>
        <dbReference type="EMBL" id="RBP97288.1"/>
    </source>
</evidence>
<dbReference type="PANTHER" id="PTHR37291:SF1">
    <property type="entry name" value="TYPE IV METHYL-DIRECTED RESTRICTION ENZYME ECOKMCRB SUBUNIT"/>
    <property type="match status" value="1"/>
</dbReference>
<dbReference type="Proteomes" id="UP000252530">
    <property type="component" value="Unassembled WGS sequence"/>
</dbReference>
<dbReference type="GO" id="GO:0016887">
    <property type="term" value="F:ATP hydrolysis activity"/>
    <property type="evidence" value="ECO:0007669"/>
    <property type="project" value="InterPro"/>
</dbReference>